<dbReference type="STRING" id="857566.A0A1E3PQF1"/>
<feature type="disulfide bond" description="Redox-active" evidence="13">
    <location>
        <begin position="43"/>
        <end position="46"/>
    </location>
</feature>
<keyword evidence="10 15" id="KW-0413">Isomerase</keyword>
<dbReference type="CDD" id="cd02995">
    <property type="entry name" value="PDI_a_PDI_a'_C"/>
    <property type="match status" value="1"/>
</dbReference>
<evidence type="ECO:0000256" key="8">
    <source>
        <dbReference type="ARBA" id="ARBA00022824"/>
    </source>
</evidence>
<evidence type="ECO:0000256" key="4">
    <source>
        <dbReference type="ARBA" id="ARBA00006347"/>
    </source>
</evidence>
<dbReference type="PANTHER" id="PTHR18929">
    <property type="entry name" value="PROTEIN DISULFIDE ISOMERASE"/>
    <property type="match status" value="1"/>
</dbReference>
<evidence type="ECO:0000256" key="1">
    <source>
        <dbReference type="ARBA" id="ARBA00001182"/>
    </source>
</evidence>
<evidence type="ECO:0000256" key="6">
    <source>
        <dbReference type="ARBA" id="ARBA00022729"/>
    </source>
</evidence>
<dbReference type="NCBIfam" id="TIGR01130">
    <property type="entry name" value="ER_PDI_fam"/>
    <property type="match status" value="1"/>
</dbReference>
<keyword evidence="18" id="KW-1185">Reference proteome</keyword>
<dbReference type="Pfam" id="PF13848">
    <property type="entry name" value="Thioredoxin_6"/>
    <property type="match status" value="1"/>
</dbReference>
<dbReference type="PROSITE" id="PS51352">
    <property type="entry name" value="THIOREDOXIN_2"/>
    <property type="match status" value="2"/>
</dbReference>
<comment type="similarity">
    <text evidence="4 14">Belongs to the protein disulfide isomerase family.</text>
</comment>
<organism evidence="17 18">
    <name type="scientific">Nadsonia fulvescens var. elongata DSM 6958</name>
    <dbReference type="NCBI Taxonomy" id="857566"/>
    <lineage>
        <taxon>Eukaryota</taxon>
        <taxon>Fungi</taxon>
        <taxon>Dikarya</taxon>
        <taxon>Ascomycota</taxon>
        <taxon>Saccharomycotina</taxon>
        <taxon>Dipodascomycetes</taxon>
        <taxon>Dipodascales</taxon>
        <taxon>Dipodascales incertae sedis</taxon>
        <taxon>Nadsonia</taxon>
    </lineage>
</organism>
<evidence type="ECO:0000256" key="15">
    <source>
        <dbReference type="RuleBase" id="RU361130"/>
    </source>
</evidence>
<dbReference type="FunFam" id="3.40.30.10:FF:000185">
    <property type="entry name" value="Protein disulfide-isomerase"/>
    <property type="match status" value="1"/>
</dbReference>
<dbReference type="InterPro" id="IPR005788">
    <property type="entry name" value="PDI_thioredoxin-like_dom"/>
</dbReference>
<evidence type="ECO:0000256" key="9">
    <source>
        <dbReference type="ARBA" id="ARBA00023157"/>
    </source>
</evidence>
<dbReference type="EMBL" id="KV454407">
    <property type="protein sequence ID" value="ODQ67669.1"/>
    <property type="molecule type" value="Genomic_DNA"/>
</dbReference>
<accession>A0A1E3PQF1</accession>
<evidence type="ECO:0000256" key="2">
    <source>
        <dbReference type="ARBA" id="ARBA00002692"/>
    </source>
</evidence>
<dbReference type="PROSITE" id="PS00194">
    <property type="entry name" value="THIOREDOXIN_1"/>
    <property type="match status" value="2"/>
</dbReference>
<dbReference type="GO" id="GO:0003756">
    <property type="term" value="F:protein disulfide isomerase activity"/>
    <property type="evidence" value="ECO:0007669"/>
    <property type="project" value="UniProtKB-EC"/>
</dbReference>
<dbReference type="FunFam" id="3.40.30.10:FF:000017">
    <property type="entry name" value="Protein disulfide-isomerase A4"/>
    <property type="match status" value="1"/>
</dbReference>
<dbReference type="FunFam" id="3.40.30.10:FF:000027">
    <property type="entry name" value="protein disulfide-isomerase A2"/>
    <property type="match status" value="1"/>
</dbReference>
<dbReference type="InterPro" id="IPR017937">
    <property type="entry name" value="Thioredoxin_CS"/>
</dbReference>
<keyword evidence="11 13" id="KW-0676">Redox-active center</keyword>
<evidence type="ECO:0000259" key="16">
    <source>
        <dbReference type="PROSITE" id="PS51352"/>
    </source>
</evidence>
<keyword evidence="7" id="KW-0677">Repeat</keyword>
<dbReference type="SUPFAM" id="SSF52833">
    <property type="entry name" value="Thioredoxin-like"/>
    <property type="match status" value="4"/>
</dbReference>
<dbReference type="CDD" id="cd02982">
    <property type="entry name" value="PDI_b'_family"/>
    <property type="match status" value="1"/>
</dbReference>
<evidence type="ECO:0000256" key="14">
    <source>
        <dbReference type="RuleBase" id="RU004208"/>
    </source>
</evidence>
<reference evidence="17 18" key="1">
    <citation type="journal article" date="2016" name="Proc. Natl. Acad. Sci. U.S.A.">
        <title>Comparative genomics of biotechnologically important yeasts.</title>
        <authorList>
            <person name="Riley R."/>
            <person name="Haridas S."/>
            <person name="Wolfe K.H."/>
            <person name="Lopes M.R."/>
            <person name="Hittinger C.T."/>
            <person name="Goeker M."/>
            <person name="Salamov A.A."/>
            <person name="Wisecaver J.H."/>
            <person name="Long T.M."/>
            <person name="Calvey C.H."/>
            <person name="Aerts A.L."/>
            <person name="Barry K.W."/>
            <person name="Choi C."/>
            <person name="Clum A."/>
            <person name="Coughlan A.Y."/>
            <person name="Deshpande S."/>
            <person name="Douglass A.P."/>
            <person name="Hanson S.J."/>
            <person name="Klenk H.-P."/>
            <person name="LaButti K.M."/>
            <person name="Lapidus A."/>
            <person name="Lindquist E.A."/>
            <person name="Lipzen A.M."/>
            <person name="Meier-Kolthoff J.P."/>
            <person name="Ohm R.A."/>
            <person name="Otillar R.P."/>
            <person name="Pangilinan J.L."/>
            <person name="Peng Y."/>
            <person name="Rokas A."/>
            <person name="Rosa C.A."/>
            <person name="Scheuner C."/>
            <person name="Sibirny A.A."/>
            <person name="Slot J.C."/>
            <person name="Stielow J.B."/>
            <person name="Sun H."/>
            <person name="Kurtzman C.P."/>
            <person name="Blackwell M."/>
            <person name="Grigoriev I.V."/>
            <person name="Jeffries T.W."/>
        </authorList>
    </citation>
    <scope>NUCLEOTIDE SEQUENCE [LARGE SCALE GENOMIC DNA]</scope>
    <source>
        <strain evidence="17 18">DSM 6958</strain>
    </source>
</reference>
<dbReference type="CDD" id="cd02981">
    <property type="entry name" value="PDI_b_family"/>
    <property type="match status" value="1"/>
</dbReference>
<dbReference type="AlphaFoldDB" id="A0A1E3PQF1"/>
<evidence type="ECO:0000256" key="13">
    <source>
        <dbReference type="PIRSR" id="PIRSR605792-51"/>
    </source>
</evidence>
<dbReference type="Proteomes" id="UP000095009">
    <property type="component" value="Unassembled WGS sequence"/>
</dbReference>
<dbReference type="InterPro" id="IPR005792">
    <property type="entry name" value="Prot_disulphide_isomerase"/>
</dbReference>
<evidence type="ECO:0000256" key="12">
    <source>
        <dbReference type="ARBA" id="ARBA00039846"/>
    </source>
</evidence>
<dbReference type="OrthoDB" id="427280at2759"/>
<comment type="catalytic activity">
    <reaction evidence="1 15">
        <text>Catalyzes the rearrangement of -S-S- bonds in proteins.</text>
        <dbReference type="EC" id="5.3.4.1"/>
    </reaction>
</comment>
<keyword evidence="9 13" id="KW-1015">Disulfide bond</keyword>
<comment type="subcellular location">
    <subcellularLocation>
        <location evidence="3">Endoplasmic reticulum lumen</location>
    </subcellularLocation>
</comment>
<gene>
    <name evidence="17" type="ORF">NADFUDRAFT_45717</name>
</gene>
<dbReference type="NCBIfam" id="TIGR01126">
    <property type="entry name" value="pdi_dom"/>
    <property type="match status" value="2"/>
</dbReference>
<evidence type="ECO:0000313" key="17">
    <source>
        <dbReference type="EMBL" id="ODQ67669.1"/>
    </source>
</evidence>
<dbReference type="Gene3D" id="3.40.30.10">
    <property type="entry name" value="Glutaredoxin"/>
    <property type="match status" value="4"/>
</dbReference>
<evidence type="ECO:0000256" key="3">
    <source>
        <dbReference type="ARBA" id="ARBA00004319"/>
    </source>
</evidence>
<proteinExistence type="inferred from homology"/>
<sequence length="469" mass="51994">MSALAALAATVVASDVYRVSLDEFDEFINDNPLALVEFFAPWCGHCKSLAPEYEIAATALKEKNIPLVQIDCTVEDALCAQQQIQGYPTLKVFKGDAKKSVPYAGARSADAIISYMTKQGLPSVSQLTSAEFSEFVDSDDVVVIAHFGKKDSALNSTYNAIAEELRENFVFGAVEDESIAKEQGVQYPSIVVHKKFDDKIAVYDGDLADSAAIANFISLESMPLIGEVNANTFSNYAQSGIPLCYLFIDDEEDLVRITKWVEPRAKELKGKVFFAVLDAKLYGGHAENVNLKQEFPALVVQNFETDKKYVLDQSLEVTEKSIKAYLDSFVSGELEPTVKSEPIPETQGPVYTIVGKNYDDVVLNSKKDVLVEFYAPWCGHCKSLAPIYQELGEYFEDDDNVIIGQVDATANDIPERIPGYPTIKLYKANDKKNPVEYRGARNLEALIEFIEQNSKAEAEDEKTIDHDEL</sequence>
<feature type="domain" description="Thioredoxin" evidence="16">
    <location>
        <begin position="1"/>
        <end position="121"/>
    </location>
</feature>
<comment type="function">
    <text evidence="2">Participates in the folding of proteins containing disulfide bonds, may be involved in glycosylation, prolyl hydroxylation and triglyceride transfer.</text>
</comment>
<dbReference type="CDD" id="cd02961">
    <property type="entry name" value="PDI_a_family"/>
    <property type="match status" value="1"/>
</dbReference>
<keyword evidence="6" id="KW-0732">Signal</keyword>
<dbReference type="EC" id="5.3.4.1" evidence="5 15"/>
<dbReference type="PANTHER" id="PTHR18929:SF132">
    <property type="entry name" value="PROTEIN DISULFIDE-ISOMERASE A3"/>
    <property type="match status" value="1"/>
</dbReference>
<keyword evidence="8" id="KW-0256">Endoplasmic reticulum</keyword>
<dbReference type="GO" id="GO:0034976">
    <property type="term" value="P:response to endoplasmic reticulum stress"/>
    <property type="evidence" value="ECO:0007669"/>
    <property type="project" value="TreeGrafter"/>
</dbReference>
<evidence type="ECO:0000256" key="5">
    <source>
        <dbReference type="ARBA" id="ARBA00012723"/>
    </source>
</evidence>
<feature type="disulfide bond" description="Redox-active" evidence="13">
    <location>
        <begin position="378"/>
        <end position="381"/>
    </location>
</feature>
<evidence type="ECO:0000256" key="10">
    <source>
        <dbReference type="ARBA" id="ARBA00023235"/>
    </source>
</evidence>
<protein>
    <recommendedName>
        <fullName evidence="12 15">Protein disulfide-isomerase</fullName>
        <ecNumber evidence="5 15">5.3.4.1</ecNumber>
    </recommendedName>
</protein>
<feature type="domain" description="Thioredoxin" evidence="16">
    <location>
        <begin position="329"/>
        <end position="455"/>
    </location>
</feature>
<dbReference type="InterPro" id="IPR036249">
    <property type="entry name" value="Thioredoxin-like_sf"/>
</dbReference>
<dbReference type="GO" id="GO:0006457">
    <property type="term" value="P:protein folding"/>
    <property type="evidence" value="ECO:0007669"/>
    <property type="project" value="TreeGrafter"/>
</dbReference>
<evidence type="ECO:0000256" key="7">
    <source>
        <dbReference type="ARBA" id="ARBA00022737"/>
    </source>
</evidence>
<evidence type="ECO:0000313" key="18">
    <source>
        <dbReference type="Proteomes" id="UP000095009"/>
    </source>
</evidence>
<dbReference type="GO" id="GO:0005788">
    <property type="term" value="C:endoplasmic reticulum lumen"/>
    <property type="evidence" value="ECO:0007669"/>
    <property type="project" value="UniProtKB-SubCell"/>
</dbReference>
<dbReference type="Pfam" id="PF00085">
    <property type="entry name" value="Thioredoxin"/>
    <property type="match status" value="2"/>
</dbReference>
<dbReference type="PRINTS" id="PR00421">
    <property type="entry name" value="THIOREDOXIN"/>
</dbReference>
<name>A0A1E3PQF1_9ASCO</name>
<evidence type="ECO:0000256" key="11">
    <source>
        <dbReference type="ARBA" id="ARBA00023284"/>
    </source>
</evidence>
<dbReference type="InterPro" id="IPR013766">
    <property type="entry name" value="Thioredoxin_domain"/>
</dbReference>